<dbReference type="InterPro" id="IPR001444">
    <property type="entry name" value="Flag_bb_rod_N"/>
</dbReference>
<dbReference type="Proteomes" id="UP000322080">
    <property type="component" value="Unassembled WGS sequence"/>
</dbReference>
<gene>
    <name evidence="8" type="ORF">FVF75_16820</name>
</gene>
<comment type="subcellular location">
    <subcellularLocation>
        <location evidence="1 6">Bacterial flagellum basal body</location>
    </subcellularLocation>
</comment>
<evidence type="ECO:0000256" key="4">
    <source>
        <dbReference type="ARBA" id="ARBA00023143"/>
    </source>
</evidence>
<comment type="subunit">
    <text evidence="6">The basal body constitutes a major portion of the flagellar organelle and consists of a number of rings mounted on a central rod.</text>
</comment>
<dbReference type="InterPro" id="IPR006300">
    <property type="entry name" value="FlgB"/>
</dbReference>
<accession>A0A5D0RAH6</accession>
<keyword evidence="4 6" id="KW-0975">Bacterial flagellum</keyword>
<dbReference type="PIRSF" id="PIRSF002889">
    <property type="entry name" value="Rod_FlgB"/>
    <property type="match status" value="1"/>
</dbReference>
<proteinExistence type="inferred from homology"/>
<reference evidence="8 9" key="1">
    <citation type="submission" date="2019-08" db="EMBL/GenBank/DDBJ databases">
        <title>Identification of a novel species of the genus Boseongicola.</title>
        <authorList>
            <person name="Zhang X.-Q."/>
        </authorList>
    </citation>
    <scope>NUCLEOTIDE SEQUENCE [LARGE SCALE GENOMIC DNA]</scope>
    <source>
        <strain evidence="8 9">HY14</strain>
    </source>
</reference>
<evidence type="ECO:0000256" key="3">
    <source>
        <dbReference type="ARBA" id="ARBA00014376"/>
    </source>
</evidence>
<evidence type="ECO:0000256" key="2">
    <source>
        <dbReference type="ARBA" id="ARBA00009677"/>
    </source>
</evidence>
<feature type="domain" description="Flagellar basal body rod protein N-terminal" evidence="7">
    <location>
        <begin position="19"/>
        <end position="38"/>
    </location>
</feature>
<evidence type="ECO:0000256" key="6">
    <source>
        <dbReference type="PIRNR" id="PIRNR002889"/>
    </source>
</evidence>
<evidence type="ECO:0000256" key="1">
    <source>
        <dbReference type="ARBA" id="ARBA00004117"/>
    </source>
</evidence>
<name>A0A5D0RAH6_9RHOB</name>
<organism evidence="8 9">
    <name type="scientific">Maritimibacter fusiformis</name>
    <dbReference type="NCBI Taxonomy" id="2603819"/>
    <lineage>
        <taxon>Bacteria</taxon>
        <taxon>Pseudomonadati</taxon>
        <taxon>Pseudomonadota</taxon>
        <taxon>Alphaproteobacteria</taxon>
        <taxon>Rhodobacterales</taxon>
        <taxon>Roseobacteraceae</taxon>
        <taxon>Maritimibacter</taxon>
    </lineage>
</organism>
<dbReference type="GO" id="GO:0071973">
    <property type="term" value="P:bacterial-type flagellum-dependent cell motility"/>
    <property type="evidence" value="ECO:0007669"/>
    <property type="project" value="InterPro"/>
</dbReference>
<dbReference type="Pfam" id="PF00460">
    <property type="entry name" value="Flg_bb_rod"/>
    <property type="match status" value="1"/>
</dbReference>
<evidence type="ECO:0000259" key="7">
    <source>
        <dbReference type="Pfam" id="PF00460"/>
    </source>
</evidence>
<dbReference type="EMBL" id="VSIY01000015">
    <property type="protein sequence ID" value="TYB77901.1"/>
    <property type="molecule type" value="Genomic_DNA"/>
</dbReference>
<keyword evidence="9" id="KW-1185">Reference proteome</keyword>
<dbReference type="AlphaFoldDB" id="A0A5D0RAH6"/>
<evidence type="ECO:0000313" key="8">
    <source>
        <dbReference type="EMBL" id="TYB77901.1"/>
    </source>
</evidence>
<protein>
    <recommendedName>
        <fullName evidence="3 6">Flagellar basal body rod protein FlgB</fullName>
    </recommendedName>
</protein>
<evidence type="ECO:0000256" key="5">
    <source>
        <dbReference type="ARBA" id="ARBA00024934"/>
    </source>
</evidence>
<dbReference type="GO" id="GO:0030694">
    <property type="term" value="C:bacterial-type flagellum basal body, rod"/>
    <property type="evidence" value="ECO:0007669"/>
    <property type="project" value="InterPro"/>
</dbReference>
<comment type="caution">
    <text evidence="8">The sequence shown here is derived from an EMBL/GenBank/DDBJ whole genome shotgun (WGS) entry which is preliminary data.</text>
</comment>
<comment type="function">
    <text evidence="5 6">Structural component of flagellum, the bacterial motility apparatus. Part of the rod structure of flagellar basal body.</text>
</comment>
<evidence type="ECO:0000313" key="9">
    <source>
        <dbReference type="Proteomes" id="UP000322080"/>
    </source>
</evidence>
<comment type="similarity">
    <text evidence="2 6">Belongs to the flagella basal body rod proteins family.</text>
</comment>
<dbReference type="RefSeq" id="WP_148379938.1">
    <property type="nucleotide sequence ID" value="NZ_VSIY01000015.1"/>
</dbReference>
<dbReference type="NCBIfam" id="NF009270">
    <property type="entry name" value="PRK12627.1"/>
    <property type="match status" value="1"/>
</dbReference>
<sequence length="129" mass="13637">MFEKLEVLQLAQGLARYGAARQAAIAENVANVDTPGYRARDLAPFSEVFRTGGDAMRATRSGHIAGASGSAELTAREVQRPGAASPDGNTVTLETEMFAAAEAKRDHDRALAIYRSTMSVLRAAVSGRA</sequence>